<feature type="region of interest" description="Disordered" evidence="2">
    <location>
        <begin position="189"/>
        <end position="211"/>
    </location>
</feature>
<dbReference type="Proteomes" id="UP001419268">
    <property type="component" value="Unassembled WGS sequence"/>
</dbReference>
<gene>
    <name evidence="4" type="ORF">Scep_003461</name>
</gene>
<evidence type="ECO:0000256" key="1">
    <source>
        <dbReference type="ARBA" id="ARBA00008690"/>
    </source>
</evidence>
<evidence type="ECO:0000313" key="5">
    <source>
        <dbReference type="Proteomes" id="UP001419268"/>
    </source>
</evidence>
<dbReference type="InterPro" id="IPR021410">
    <property type="entry name" value="FAF"/>
</dbReference>
<dbReference type="AlphaFoldDB" id="A0AAP0KSJ5"/>
<feature type="region of interest" description="Disordered" evidence="2">
    <location>
        <begin position="249"/>
        <end position="270"/>
    </location>
</feature>
<dbReference type="PANTHER" id="PTHR33155">
    <property type="entry name" value="FANTASTIC FOUR-LIKE PROTEIN (DUF3049)"/>
    <property type="match status" value="1"/>
</dbReference>
<sequence>MQNMSSTSVKCYKGLGTILFGAPEHPRSSASSLRRTLSADMSSKKWLAQNGFSSSSSPIKKTASTEQLRVDNNNCNSNESQPSQLDIWNAIQADRHKAEQKQNQKQSDVWGSLIIVSQKSSPIPAPYVHPLSNKRSRSLSQRSLEICTESLGSETGSDGYSSSCDAEQEQQDHMEEELEKEVEYFLGRKPTHQRRSFPPPLPSLSRPGIHMRPRRVDGRLVLEAVSIPPTPSHNFHAQRQDGRLLLTFANPPPKNEKTEEKQQSQNQNRQVVFGNDMSEIVVEMMRPTVLAPTTGVIDAQLSAYRMKKLMTLTNMNPTTPASPRVPRMISSSAAASFNTYEYYWRTNKTTISLGIKGTLIQQPSLLPFSTTTTTTTTSLGTNKSYTNRSLLVTKNLNPQQQQQQQQQHVHLHQFVVLQPNCMDSTLRGCKDSRRTSSALLFRDPCCIATS</sequence>
<dbReference type="InterPro" id="IPR046431">
    <property type="entry name" value="FAF_dom"/>
</dbReference>
<reference evidence="4 5" key="1">
    <citation type="submission" date="2024-01" db="EMBL/GenBank/DDBJ databases">
        <title>Genome assemblies of Stephania.</title>
        <authorList>
            <person name="Yang L."/>
        </authorList>
    </citation>
    <scope>NUCLEOTIDE SEQUENCE [LARGE SCALE GENOMIC DNA]</scope>
    <source>
        <strain evidence="4">JXDWG</strain>
        <tissue evidence="4">Leaf</tissue>
    </source>
</reference>
<evidence type="ECO:0000256" key="2">
    <source>
        <dbReference type="SAM" id="MobiDB-lite"/>
    </source>
</evidence>
<organism evidence="4 5">
    <name type="scientific">Stephania cephalantha</name>
    <dbReference type="NCBI Taxonomy" id="152367"/>
    <lineage>
        <taxon>Eukaryota</taxon>
        <taxon>Viridiplantae</taxon>
        <taxon>Streptophyta</taxon>
        <taxon>Embryophyta</taxon>
        <taxon>Tracheophyta</taxon>
        <taxon>Spermatophyta</taxon>
        <taxon>Magnoliopsida</taxon>
        <taxon>Ranunculales</taxon>
        <taxon>Menispermaceae</taxon>
        <taxon>Menispermoideae</taxon>
        <taxon>Cissampelideae</taxon>
        <taxon>Stephania</taxon>
    </lineage>
</organism>
<proteinExistence type="inferred from homology"/>
<feature type="domain" description="FAF" evidence="3">
    <location>
        <begin position="196"/>
        <end position="248"/>
    </location>
</feature>
<feature type="compositionally biased region" description="Polar residues" evidence="2">
    <location>
        <begin position="151"/>
        <end position="165"/>
    </location>
</feature>
<comment type="similarity">
    <text evidence="1">Belongs to the fantastic four family.</text>
</comment>
<evidence type="ECO:0000313" key="4">
    <source>
        <dbReference type="EMBL" id="KAK9156887.1"/>
    </source>
</evidence>
<dbReference type="EMBL" id="JBBNAG010000002">
    <property type="protein sequence ID" value="KAK9156887.1"/>
    <property type="molecule type" value="Genomic_DNA"/>
</dbReference>
<accession>A0AAP0KSJ5</accession>
<evidence type="ECO:0000259" key="3">
    <source>
        <dbReference type="Pfam" id="PF11250"/>
    </source>
</evidence>
<dbReference type="PANTHER" id="PTHR33155:SF3">
    <property type="entry name" value="PROTEIN FAF-LIKE, CHLOROPLASTIC"/>
    <property type="match status" value="1"/>
</dbReference>
<name>A0AAP0KSJ5_9MAGN</name>
<keyword evidence="5" id="KW-1185">Reference proteome</keyword>
<feature type="compositionally biased region" description="Acidic residues" evidence="2">
    <location>
        <begin position="166"/>
        <end position="175"/>
    </location>
</feature>
<feature type="region of interest" description="Disordered" evidence="2">
    <location>
        <begin position="151"/>
        <end position="175"/>
    </location>
</feature>
<dbReference type="Pfam" id="PF11250">
    <property type="entry name" value="FAF"/>
    <property type="match status" value="1"/>
</dbReference>
<protein>
    <recommendedName>
        <fullName evidence="3">FAF domain-containing protein</fullName>
    </recommendedName>
</protein>
<comment type="caution">
    <text evidence="4">The sequence shown here is derived from an EMBL/GenBank/DDBJ whole genome shotgun (WGS) entry which is preliminary data.</text>
</comment>